<organism evidence="1 2">
    <name type="scientific">Halorientalis persicus</name>
    <dbReference type="NCBI Taxonomy" id="1367881"/>
    <lineage>
        <taxon>Archaea</taxon>
        <taxon>Methanobacteriati</taxon>
        <taxon>Methanobacteriota</taxon>
        <taxon>Stenosarchaea group</taxon>
        <taxon>Halobacteria</taxon>
        <taxon>Halobacteriales</taxon>
        <taxon>Haloarculaceae</taxon>
        <taxon>Halorientalis</taxon>
    </lineage>
</organism>
<evidence type="ECO:0000313" key="2">
    <source>
        <dbReference type="Proteomes" id="UP000198775"/>
    </source>
</evidence>
<protein>
    <submittedName>
        <fullName evidence="1">Uncharacterized protein</fullName>
    </submittedName>
</protein>
<name>A0A1H8VVD8_9EURY</name>
<gene>
    <name evidence="1" type="ORF">SAMN05216388_104219</name>
</gene>
<proteinExistence type="predicted"/>
<dbReference type="AlphaFoldDB" id="A0A1H8VVD8"/>
<dbReference type="EMBL" id="FOCX01000042">
    <property type="protein sequence ID" value="SEP19197.1"/>
    <property type="molecule type" value="Genomic_DNA"/>
</dbReference>
<dbReference type="Proteomes" id="UP000198775">
    <property type="component" value="Unassembled WGS sequence"/>
</dbReference>
<accession>A0A1H8VVD8</accession>
<dbReference type="SUPFAM" id="SSF55945">
    <property type="entry name" value="TATA-box binding protein-like"/>
    <property type="match status" value="1"/>
</dbReference>
<dbReference type="RefSeq" id="WP_092664252.1">
    <property type="nucleotide sequence ID" value="NZ_FOCX01000042.1"/>
</dbReference>
<keyword evidence="2" id="KW-1185">Reference proteome</keyword>
<reference evidence="2" key="1">
    <citation type="submission" date="2016-10" db="EMBL/GenBank/DDBJ databases">
        <authorList>
            <person name="Varghese N."/>
            <person name="Submissions S."/>
        </authorList>
    </citation>
    <scope>NUCLEOTIDE SEQUENCE [LARGE SCALE GENOMIC DNA]</scope>
    <source>
        <strain evidence="2">IBRC-M 10043</strain>
    </source>
</reference>
<sequence length="164" mass="18549">MEHPQPAFDLFQSFPLENSLDESLLLDWFAYNSIDAEKGDNISEHPEVWKHWELPDALANLSTDDYVAYQKFSGELNLNAFAIGLGLGDVKYEPEKFSRLVYCPETFSATVFAFWQELIFSIGDTEDAAKGGLTQMTNRMAELGLGEDVSFKPHVQTQRVADFI</sequence>
<evidence type="ECO:0000313" key="1">
    <source>
        <dbReference type="EMBL" id="SEP19197.1"/>
    </source>
</evidence>